<keyword evidence="1" id="KW-0472">Membrane</keyword>
<sequence length="107" mass="12997">MSEHKSAPRWWLHGFIKLKIPWISFFLTMVALNLQERWLYVVSRWFIIQNWISLFYSRQWLFRFVWLWLKICSAEFFSIMVACCDCIIVVLTVIILLFTWLIGAVSM</sequence>
<dbReference type="EMBL" id="CM004402">
    <property type="protein sequence ID" value="OAY27586.1"/>
    <property type="molecule type" value="Genomic_DNA"/>
</dbReference>
<dbReference type="EMBL" id="CM004402">
    <property type="protein sequence ID" value="OAY27587.1"/>
    <property type="molecule type" value="Genomic_DNA"/>
</dbReference>
<dbReference type="Gramene" id="Manes.16G137000.7.v8.1">
    <property type="protein sequence ID" value="Manes.16G137000.7.v8.1.CDS.1"/>
    <property type="gene ID" value="Manes.16G137000.v8.1"/>
</dbReference>
<reference evidence="2 3" key="1">
    <citation type="submission" date="2016-02" db="EMBL/GenBank/DDBJ databases">
        <title>WGS assembly of Manihot esculenta.</title>
        <authorList>
            <person name="Bredeson J.V."/>
            <person name="Prochnik S.E."/>
            <person name="Lyons J.B."/>
            <person name="Schmutz J."/>
            <person name="Grimwood J."/>
            <person name="Vrebalov J."/>
            <person name="Bart R.S."/>
            <person name="Amuge T."/>
            <person name="Ferguson M.E."/>
            <person name="Green R."/>
            <person name="Putnam N."/>
            <person name="Stites J."/>
            <person name="Rounsley S."/>
            <person name="Rokhsar D.S."/>
        </authorList>
    </citation>
    <scope>NUCLEOTIDE SEQUENCE [LARGE SCALE GENOMIC DNA]</scope>
    <source>
        <strain evidence="3">cv. AM560-2</strain>
        <tissue evidence="2">Leaf</tissue>
    </source>
</reference>
<keyword evidence="1" id="KW-1133">Transmembrane helix</keyword>
<evidence type="ECO:0000313" key="2">
    <source>
        <dbReference type="EMBL" id="OAY27586.1"/>
    </source>
</evidence>
<dbReference type="Proteomes" id="UP000091857">
    <property type="component" value="Chromosome 16"/>
</dbReference>
<keyword evidence="3" id="KW-1185">Reference proteome</keyword>
<accession>A0A251J1G6</accession>
<dbReference type="AlphaFoldDB" id="A0A251J1G6"/>
<feature type="transmembrane region" description="Helical" evidence="1">
    <location>
        <begin position="76"/>
        <end position="102"/>
    </location>
</feature>
<feature type="transmembrane region" description="Helical" evidence="1">
    <location>
        <begin position="38"/>
        <end position="56"/>
    </location>
</feature>
<protein>
    <submittedName>
        <fullName evidence="2">Uncharacterized protein</fullName>
    </submittedName>
</protein>
<evidence type="ECO:0000313" key="3">
    <source>
        <dbReference type="Proteomes" id="UP000091857"/>
    </source>
</evidence>
<organism evidence="2 3">
    <name type="scientific">Manihot esculenta</name>
    <name type="common">Cassava</name>
    <name type="synonym">Jatropha manihot</name>
    <dbReference type="NCBI Taxonomy" id="3983"/>
    <lineage>
        <taxon>Eukaryota</taxon>
        <taxon>Viridiplantae</taxon>
        <taxon>Streptophyta</taxon>
        <taxon>Embryophyta</taxon>
        <taxon>Tracheophyta</taxon>
        <taxon>Spermatophyta</taxon>
        <taxon>Magnoliopsida</taxon>
        <taxon>eudicotyledons</taxon>
        <taxon>Gunneridae</taxon>
        <taxon>Pentapetalae</taxon>
        <taxon>rosids</taxon>
        <taxon>fabids</taxon>
        <taxon>Malpighiales</taxon>
        <taxon>Euphorbiaceae</taxon>
        <taxon>Crotonoideae</taxon>
        <taxon>Manihoteae</taxon>
        <taxon>Manihot</taxon>
    </lineage>
</organism>
<proteinExistence type="predicted"/>
<feature type="transmembrane region" description="Helical" evidence="1">
    <location>
        <begin position="12"/>
        <end position="32"/>
    </location>
</feature>
<keyword evidence="1" id="KW-0812">Transmembrane</keyword>
<name>A0A251J1G6_MANES</name>
<evidence type="ECO:0000256" key="1">
    <source>
        <dbReference type="SAM" id="Phobius"/>
    </source>
</evidence>
<gene>
    <name evidence="2" type="ORF">MANES_16G137000</name>
</gene>